<evidence type="ECO:0000313" key="2">
    <source>
        <dbReference type="Proteomes" id="UP001139485"/>
    </source>
</evidence>
<comment type="caution">
    <text evidence="1">The sequence shown here is derived from an EMBL/GenBank/DDBJ whole genome shotgun (WGS) entry which is preliminary data.</text>
</comment>
<dbReference type="Proteomes" id="UP001139485">
    <property type="component" value="Unassembled WGS sequence"/>
</dbReference>
<evidence type="ECO:0000313" key="1">
    <source>
        <dbReference type="EMBL" id="MCM0621589.1"/>
    </source>
</evidence>
<dbReference type="EMBL" id="JAMOIL010000020">
    <property type="protein sequence ID" value="MCM0621589.1"/>
    <property type="molecule type" value="Genomic_DNA"/>
</dbReference>
<dbReference type="RefSeq" id="WP_250827979.1">
    <property type="nucleotide sequence ID" value="NZ_JAMOIL010000020.1"/>
</dbReference>
<dbReference type="InterPro" id="IPR022074">
    <property type="entry name" value="DUF3626"/>
</dbReference>
<accession>A0A9X2D9L8</accession>
<dbReference type="Pfam" id="PF12294">
    <property type="entry name" value="DUF3626"/>
    <property type="match status" value="2"/>
</dbReference>
<protein>
    <submittedName>
        <fullName evidence="1">DUF3626 domain-containing protein</fullName>
    </submittedName>
</protein>
<name>A0A9X2D9L8_9ACTN</name>
<organism evidence="1 2">
    <name type="scientific">Nocardioides bruguierae</name>
    <dbReference type="NCBI Taxonomy" id="2945102"/>
    <lineage>
        <taxon>Bacteria</taxon>
        <taxon>Bacillati</taxon>
        <taxon>Actinomycetota</taxon>
        <taxon>Actinomycetes</taxon>
        <taxon>Propionibacteriales</taxon>
        <taxon>Nocardioidaceae</taxon>
        <taxon>Nocardioides</taxon>
    </lineage>
</organism>
<reference evidence="1" key="1">
    <citation type="submission" date="2022-05" db="EMBL/GenBank/DDBJ databases">
        <authorList>
            <person name="Tuo L."/>
        </authorList>
    </citation>
    <scope>NUCLEOTIDE SEQUENCE</scope>
    <source>
        <strain evidence="1">BSK12Z-4</strain>
    </source>
</reference>
<proteinExistence type="predicted"/>
<gene>
    <name evidence="1" type="ORF">M8330_14950</name>
</gene>
<dbReference type="AlphaFoldDB" id="A0A9X2D9L8"/>
<sequence length="297" mass="32074">MHPEHAAAAFGEEALRHVRMLAPPHAPRVPATACVALHLHPDHLCDGRTVLAHLTADGVYRTQFETGTSNGGLTAHPGGDRWRWEQRLFGGVYDHAPPEARPRYGAVGTAGDTSSLGPAPRFGSARLVLAPHVLARTTFCFPDSVFEPTLVGTADRYPEPDPACDVTAPPHSDDPLDHYVEAHVHGPVSLSEDVEALALDPSHRGTPTHEQAVRLADRHGVALHWHEGRVLTAHGLAAHEDYRGAEVVEAGRRVAEDGRLDAAVLGRARARGTEDPQVLKKVWHLLARHGTSGRMRG</sequence>
<keyword evidence="2" id="KW-1185">Reference proteome</keyword>